<keyword evidence="3" id="KW-0106">Calcium</keyword>
<keyword evidence="8" id="KW-1185">Reference proteome</keyword>
<dbReference type="GO" id="GO:0000224">
    <property type="term" value="F:peptide-N4-(N-acetyl-beta-glucosaminyl)asparagine amidase activity"/>
    <property type="evidence" value="ECO:0007669"/>
    <property type="project" value="TreeGrafter"/>
</dbReference>
<dbReference type="InterPro" id="IPR008928">
    <property type="entry name" value="6-hairpin_glycosidase_sf"/>
</dbReference>
<sequence length="754" mass="84696">MLKSKLYLFVLILIIPGMYAQSPGNGYTDLVNPFIGTEGAGNTFPGAALPFGMVKLGPDSGDLLSNSGYVPDEDIKGFSHTHVSGTGGGAKYGNILVMPYTGPFELNGIRSAAANEKASPGYFSADLLDYDIKAQFTVSHRVGFHKYEFSGDATPGLLINAGSLLGEGHCCDENQELIGSEIQVISDSEIKGYSRVRGGWNKGGAYTVYFYAITDKPAISSATWKGEEISTTQKSRYNSGEKTGAFLEFDRNMKELNLKVGISFISSEKAKANLEKEVPHWDFEKLRQESSGKWEDMLNNIQVSTKNNDLKTIFYTALYHTMLMPTNRTGENPYWKSELPYYDDYYAIWDTYRATNPLLTLILPDRETQIVNSLLNIYQHEGYMPDSRSGNSTGRTQGGSNTDMVIADAILKGLEDIDYELAYEAMIQNAEIPPGGKQETNGRGGINKYIELGYVPAEYEPEKTDPSLHTPKLYDRAGTRTVEYAANDWAIAQVAKELGEEEAYKKYKKRASNWANLWRPVETEGVKGFIWPKRRDGSWVEDFSVEKYGSWGNFFYEANSWEYSFYVPQDVNSLIDSTGGKKEFIKRLDIFFENEHFKVDNEPSFFTPTLYTYAGYQYRTNERIRKIIEENYTAQRDGIPGNDDAGSMSAWLVFNSLGFYPNAGQDVYIITSPHFKEAILDIGNDKELILKAENLSDENIYIEKVLLNGSPLNRAWFRHSEIDEGGEMEFIMTSRPTDFGTKNLPPSLSDKGLK</sequence>
<feature type="domain" description="Glycosyl hydrolase family 92" evidence="5">
    <location>
        <begin position="269"/>
        <end position="733"/>
    </location>
</feature>
<dbReference type="GO" id="GO:0030246">
    <property type="term" value="F:carbohydrate binding"/>
    <property type="evidence" value="ECO:0007669"/>
    <property type="project" value="InterPro"/>
</dbReference>
<dbReference type="NCBIfam" id="TIGR01180">
    <property type="entry name" value="aman2_put"/>
    <property type="match status" value="1"/>
</dbReference>
<proteinExistence type="predicted"/>
<evidence type="ECO:0000259" key="6">
    <source>
        <dbReference type="Pfam" id="PF17678"/>
    </source>
</evidence>
<dbReference type="GO" id="GO:0005829">
    <property type="term" value="C:cytosol"/>
    <property type="evidence" value="ECO:0007669"/>
    <property type="project" value="TreeGrafter"/>
</dbReference>
<evidence type="ECO:0000313" key="8">
    <source>
        <dbReference type="Proteomes" id="UP001139344"/>
    </source>
</evidence>
<comment type="subunit">
    <text evidence="2">Monomer.</text>
</comment>
<evidence type="ECO:0000256" key="2">
    <source>
        <dbReference type="ARBA" id="ARBA00011245"/>
    </source>
</evidence>
<protein>
    <submittedName>
        <fullName evidence="7">GH92 family glycosyl hydrolase</fullName>
        <ecNumber evidence="7">3.2.1.-</ecNumber>
    </submittedName>
</protein>
<dbReference type="Gene3D" id="1.20.1050.60">
    <property type="entry name" value="alpha-1,2-mannosidase"/>
    <property type="match status" value="1"/>
</dbReference>
<dbReference type="Gene3D" id="2.70.98.10">
    <property type="match status" value="1"/>
</dbReference>
<dbReference type="Proteomes" id="UP001139344">
    <property type="component" value="Unassembled WGS sequence"/>
</dbReference>
<dbReference type="RefSeq" id="WP_240096040.1">
    <property type="nucleotide sequence ID" value="NZ_JAJSON010000009.1"/>
</dbReference>
<name>A0A9X2A797_9FLAO</name>
<gene>
    <name evidence="7" type="ORF">LU635_03000</name>
</gene>
<dbReference type="InterPro" id="IPR014718">
    <property type="entry name" value="GH-type_carb-bd"/>
</dbReference>
<dbReference type="AlphaFoldDB" id="A0A9X2A797"/>
<dbReference type="Pfam" id="PF17678">
    <property type="entry name" value="Glyco_hydro_92N"/>
    <property type="match status" value="1"/>
</dbReference>
<evidence type="ECO:0000259" key="5">
    <source>
        <dbReference type="Pfam" id="PF07971"/>
    </source>
</evidence>
<dbReference type="InterPro" id="IPR012939">
    <property type="entry name" value="Glyco_hydro_92"/>
</dbReference>
<dbReference type="InterPro" id="IPR050883">
    <property type="entry name" value="PNGase"/>
</dbReference>
<evidence type="ECO:0000256" key="1">
    <source>
        <dbReference type="ARBA" id="ARBA00001913"/>
    </source>
</evidence>
<evidence type="ECO:0000256" key="4">
    <source>
        <dbReference type="SAM" id="SignalP"/>
    </source>
</evidence>
<dbReference type="EC" id="3.2.1.-" evidence="7"/>
<dbReference type="SUPFAM" id="SSF48208">
    <property type="entry name" value="Six-hairpin glycosidases"/>
    <property type="match status" value="1"/>
</dbReference>
<dbReference type="FunFam" id="3.30.2080.10:FF:000001">
    <property type="entry name" value="Alpha-1,2-mannosidase subfamily"/>
    <property type="match status" value="1"/>
</dbReference>
<feature type="signal peptide" evidence="4">
    <location>
        <begin position="1"/>
        <end position="20"/>
    </location>
</feature>
<dbReference type="InterPro" id="IPR005887">
    <property type="entry name" value="GH92_a_mannosidase_put"/>
</dbReference>
<feature type="domain" description="Glycosyl hydrolase family 92 N-terminal" evidence="6">
    <location>
        <begin position="30"/>
        <end position="263"/>
    </location>
</feature>
<dbReference type="GO" id="GO:0005975">
    <property type="term" value="P:carbohydrate metabolic process"/>
    <property type="evidence" value="ECO:0007669"/>
    <property type="project" value="InterPro"/>
</dbReference>
<evidence type="ECO:0000256" key="3">
    <source>
        <dbReference type="ARBA" id="ARBA00022837"/>
    </source>
</evidence>
<keyword evidence="4" id="KW-0732">Signal</keyword>
<dbReference type="GO" id="GO:0016798">
    <property type="term" value="F:hydrolase activity, acting on glycosyl bonds"/>
    <property type="evidence" value="ECO:0007669"/>
    <property type="project" value="UniProtKB-KW"/>
</dbReference>
<keyword evidence="7" id="KW-0378">Hydrolase</keyword>
<dbReference type="Gene3D" id="1.20.1610.10">
    <property type="entry name" value="alpha-1,2-mannosidases domains"/>
    <property type="match status" value="1"/>
</dbReference>
<dbReference type="Pfam" id="PF07971">
    <property type="entry name" value="Glyco_hydro_92"/>
    <property type="match status" value="1"/>
</dbReference>
<dbReference type="PANTHER" id="PTHR12143:SF38">
    <property type="entry name" value="ALPHA-1,2-MANNOSIDASE FAMILY PROTEIN (AFU_ORTHOLOGUE AFUA_5G10520)"/>
    <property type="match status" value="1"/>
</dbReference>
<feature type="chain" id="PRO_5040726671" evidence="4">
    <location>
        <begin position="21"/>
        <end position="754"/>
    </location>
</feature>
<dbReference type="InterPro" id="IPR041371">
    <property type="entry name" value="GH92_N"/>
</dbReference>
<evidence type="ECO:0000313" key="7">
    <source>
        <dbReference type="EMBL" id="MCG9970593.1"/>
    </source>
</evidence>
<comment type="caution">
    <text evidence="7">The sequence shown here is derived from an EMBL/GenBank/DDBJ whole genome shotgun (WGS) entry which is preliminary data.</text>
</comment>
<reference evidence="7" key="1">
    <citation type="submission" date="2021-12" db="EMBL/GenBank/DDBJ databases">
        <title>Description of Gramella crocea sp. nov., a new bacterium isolated from activated sludge.</title>
        <authorList>
            <person name="Zhang X."/>
        </authorList>
    </citation>
    <scope>NUCLEOTIDE SEQUENCE</scope>
    <source>
        <strain evidence="7">YB25</strain>
    </source>
</reference>
<accession>A0A9X2A797</accession>
<dbReference type="EMBL" id="JAJSON010000009">
    <property type="protein sequence ID" value="MCG9970593.1"/>
    <property type="molecule type" value="Genomic_DNA"/>
</dbReference>
<dbReference type="PANTHER" id="PTHR12143">
    <property type="entry name" value="PEPTIDE N-GLYCANASE PNGASE -RELATED"/>
    <property type="match status" value="1"/>
</dbReference>
<comment type="cofactor">
    <cofactor evidence="1">
        <name>Ca(2+)</name>
        <dbReference type="ChEBI" id="CHEBI:29108"/>
    </cofactor>
</comment>
<organism evidence="7 8">
    <name type="scientific">Christiangramia crocea</name>
    <dbReference type="NCBI Taxonomy" id="2904124"/>
    <lineage>
        <taxon>Bacteria</taxon>
        <taxon>Pseudomonadati</taxon>
        <taxon>Bacteroidota</taxon>
        <taxon>Flavobacteriia</taxon>
        <taxon>Flavobacteriales</taxon>
        <taxon>Flavobacteriaceae</taxon>
        <taxon>Christiangramia</taxon>
    </lineage>
</organism>
<dbReference type="Gene3D" id="3.30.2080.10">
    <property type="entry name" value="GH92 mannosidase domain"/>
    <property type="match status" value="1"/>
</dbReference>
<dbReference type="GO" id="GO:0006516">
    <property type="term" value="P:glycoprotein catabolic process"/>
    <property type="evidence" value="ECO:0007669"/>
    <property type="project" value="TreeGrafter"/>
</dbReference>
<keyword evidence="7" id="KW-0326">Glycosidase</keyword>